<sequence>RLAIYPVGNVSTYFQNLQSTGNLFFVNSTGGIQFAMRSPDIVSFDTGTVGISTIDPQYLVDFGTAVDGGHDIGWALDSASKYAAIGTMKSNAELFLDVL</sequence>
<reference evidence="1" key="1">
    <citation type="journal article" date="2015" name="Nature">
        <title>Complex archaea that bridge the gap between prokaryotes and eukaryotes.</title>
        <authorList>
            <person name="Spang A."/>
            <person name="Saw J.H."/>
            <person name="Jorgensen S.L."/>
            <person name="Zaremba-Niedzwiedzka K."/>
            <person name="Martijn J."/>
            <person name="Lind A.E."/>
            <person name="van Eijk R."/>
            <person name="Schleper C."/>
            <person name="Guy L."/>
            <person name="Ettema T.J."/>
        </authorList>
    </citation>
    <scope>NUCLEOTIDE SEQUENCE</scope>
</reference>
<accession>A0A0F8X2X4</accession>
<evidence type="ECO:0000313" key="1">
    <source>
        <dbReference type="EMBL" id="KKK55210.1"/>
    </source>
</evidence>
<proteinExistence type="predicted"/>
<dbReference type="AlphaFoldDB" id="A0A0F8X2X4"/>
<organism evidence="1">
    <name type="scientific">marine sediment metagenome</name>
    <dbReference type="NCBI Taxonomy" id="412755"/>
    <lineage>
        <taxon>unclassified sequences</taxon>
        <taxon>metagenomes</taxon>
        <taxon>ecological metagenomes</taxon>
    </lineage>
</organism>
<feature type="non-terminal residue" evidence="1">
    <location>
        <position position="1"/>
    </location>
</feature>
<name>A0A0F8X2X4_9ZZZZ</name>
<gene>
    <name evidence="1" type="ORF">LCGC14_3076870</name>
</gene>
<comment type="caution">
    <text evidence="1">The sequence shown here is derived from an EMBL/GenBank/DDBJ whole genome shotgun (WGS) entry which is preliminary data.</text>
</comment>
<dbReference type="EMBL" id="LAZR01065606">
    <property type="protein sequence ID" value="KKK55210.1"/>
    <property type="molecule type" value="Genomic_DNA"/>
</dbReference>
<protein>
    <submittedName>
        <fullName evidence="1">Uncharacterized protein</fullName>
    </submittedName>
</protein>